<reference evidence="1" key="1">
    <citation type="journal article" date="2019" name="Sci. Rep.">
        <title>Draft genome of Tanacetum cinerariifolium, the natural source of mosquito coil.</title>
        <authorList>
            <person name="Yamashiro T."/>
            <person name="Shiraishi A."/>
            <person name="Satake H."/>
            <person name="Nakayama K."/>
        </authorList>
    </citation>
    <scope>NUCLEOTIDE SEQUENCE</scope>
</reference>
<evidence type="ECO:0000313" key="1">
    <source>
        <dbReference type="EMBL" id="GFD59700.1"/>
    </source>
</evidence>
<proteinExistence type="predicted"/>
<name>A0A699XN79_TANCI</name>
<feature type="non-terminal residue" evidence="1">
    <location>
        <position position="48"/>
    </location>
</feature>
<organism evidence="1">
    <name type="scientific">Tanacetum cinerariifolium</name>
    <name type="common">Dalmatian daisy</name>
    <name type="synonym">Chrysanthemum cinerariifolium</name>
    <dbReference type="NCBI Taxonomy" id="118510"/>
    <lineage>
        <taxon>Eukaryota</taxon>
        <taxon>Viridiplantae</taxon>
        <taxon>Streptophyta</taxon>
        <taxon>Embryophyta</taxon>
        <taxon>Tracheophyta</taxon>
        <taxon>Spermatophyta</taxon>
        <taxon>Magnoliopsida</taxon>
        <taxon>eudicotyledons</taxon>
        <taxon>Gunneridae</taxon>
        <taxon>Pentapetalae</taxon>
        <taxon>asterids</taxon>
        <taxon>campanulids</taxon>
        <taxon>Asterales</taxon>
        <taxon>Asteraceae</taxon>
        <taxon>Asteroideae</taxon>
        <taxon>Anthemideae</taxon>
        <taxon>Anthemidinae</taxon>
        <taxon>Tanacetum</taxon>
    </lineage>
</organism>
<sequence>MQSPLYNPSSAAVSGSVVLRVVTFELATGATKQYAYLMENASLTGCSE</sequence>
<gene>
    <name evidence="1" type="ORF">Tci_931669</name>
</gene>
<accession>A0A699XN79</accession>
<dbReference type="EMBL" id="BKCJ011868183">
    <property type="protein sequence ID" value="GFD59700.1"/>
    <property type="molecule type" value="Genomic_DNA"/>
</dbReference>
<protein>
    <submittedName>
        <fullName evidence="1">Uncharacterized protein</fullName>
    </submittedName>
</protein>
<dbReference type="AlphaFoldDB" id="A0A699XN79"/>
<comment type="caution">
    <text evidence="1">The sequence shown here is derived from an EMBL/GenBank/DDBJ whole genome shotgun (WGS) entry which is preliminary data.</text>
</comment>